<name>Q2W0W9_PARM1</name>
<dbReference type="RefSeq" id="WP_011386058.1">
    <property type="nucleotide sequence ID" value="NC_007626.1"/>
</dbReference>
<organism evidence="1 2">
    <name type="scientific">Paramagnetospirillum magneticum (strain ATCC 700264 / AMB-1)</name>
    <name type="common">Magnetospirillum magneticum</name>
    <dbReference type="NCBI Taxonomy" id="342108"/>
    <lineage>
        <taxon>Bacteria</taxon>
        <taxon>Pseudomonadati</taxon>
        <taxon>Pseudomonadota</taxon>
        <taxon>Alphaproteobacteria</taxon>
        <taxon>Rhodospirillales</taxon>
        <taxon>Magnetospirillaceae</taxon>
        <taxon>Paramagnetospirillum</taxon>
    </lineage>
</organism>
<sequence length="121" mass="14280">MRLYEIIQTPLSADLSYDVKFNRLKVRKKPSRSVDHENGRVVTIPNQPPKLTLKHVHRMKLLRQRYLETQQKLTAFRGLMYGGHAHAEQLDLGNMQSRISRHEKLQAKLDDMAMRYVKRTI</sequence>
<reference evidence="1 2" key="1">
    <citation type="journal article" date="2005" name="DNA Res.">
        <title>Complete genome sequence of the facultative anaerobic magnetotactic bacterium Magnetospirillum sp. strain AMB-1.</title>
        <authorList>
            <person name="Matsunaga T."/>
            <person name="Okamura Y."/>
            <person name="Fukuda Y."/>
            <person name="Wahyudi A.T."/>
            <person name="Murase Y."/>
            <person name="Takeyama H."/>
        </authorList>
    </citation>
    <scope>NUCLEOTIDE SEQUENCE [LARGE SCALE GENOMIC DNA]</scope>
    <source>
        <strain evidence="2">ATCC 700264 / AMB-1</strain>
    </source>
</reference>
<dbReference type="AlphaFoldDB" id="Q2W0W9"/>
<evidence type="ECO:0000313" key="2">
    <source>
        <dbReference type="Proteomes" id="UP000007058"/>
    </source>
</evidence>
<dbReference type="Proteomes" id="UP000007058">
    <property type="component" value="Chromosome"/>
</dbReference>
<dbReference type="KEGG" id="mag:amb3702"/>
<dbReference type="OrthoDB" id="7353752at2"/>
<keyword evidence="2" id="KW-1185">Reference proteome</keyword>
<evidence type="ECO:0000313" key="1">
    <source>
        <dbReference type="EMBL" id="BAE52506.1"/>
    </source>
</evidence>
<accession>Q2W0W9</accession>
<protein>
    <submittedName>
        <fullName evidence="1">Uncharacterized protein</fullName>
    </submittedName>
</protein>
<dbReference type="STRING" id="342108.amb3702"/>
<dbReference type="HOGENOM" id="CLU_2035258_0_0_5"/>
<dbReference type="EMBL" id="AP007255">
    <property type="protein sequence ID" value="BAE52506.1"/>
    <property type="molecule type" value="Genomic_DNA"/>
</dbReference>
<gene>
    <name evidence="1" type="ordered locus">amb3702</name>
</gene>
<proteinExistence type="predicted"/>